<accession>A1RV50</accession>
<name>A1RV50_PYRIL</name>
<reference evidence="1" key="1">
    <citation type="submission" date="2006-12" db="EMBL/GenBank/DDBJ databases">
        <title>Complete sequence of Pyrobaculum islandicum DSM 4184.</title>
        <authorList>
            <person name="Copeland A."/>
            <person name="Lucas S."/>
            <person name="Lapidus A."/>
            <person name="Barry K."/>
            <person name="Detter J.C."/>
            <person name="Glavina del Rio T."/>
            <person name="Dalin E."/>
            <person name="Tice H."/>
            <person name="Pitluck S."/>
            <person name="Meincke L."/>
            <person name="Brettin T."/>
            <person name="Bruce D."/>
            <person name="Han C."/>
            <person name="Tapia R."/>
            <person name="Gilna P."/>
            <person name="Schmutz J."/>
            <person name="Larimer F."/>
            <person name="Land M."/>
            <person name="Hauser L."/>
            <person name="Kyrpides N."/>
            <person name="Mikhailova N."/>
            <person name="Cozen A.E."/>
            <person name="Fitz-Gibbon S.T."/>
            <person name="House C.H."/>
            <person name="Saltikov C."/>
            <person name="Lowe T."/>
            <person name="Richardson P."/>
        </authorList>
    </citation>
    <scope>NUCLEOTIDE SEQUENCE [LARGE SCALE GENOMIC DNA]</scope>
    <source>
        <strain evidence="1">DSM 4184</strain>
    </source>
</reference>
<dbReference type="eggNOG" id="arCOG07480">
    <property type="taxonomic scope" value="Archaea"/>
</dbReference>
<keyword evidence="2" id="KW-1185">Reference proteome</keyword>
<gene>
    <name evidence="1" type="ordered locus">Pisl_1680</name>
</gene>
<evidence type="ECO:0000313" key="2">
    <source>
        <dbReference type="Proteomes" id="UP000002595"/>
    </source>
</evidence>
<dbReference type="HOGENOM" id="CLU_185778_0_0_2"/>
<dbReference type="KEGG" id="pis:Pisl_1680"/>
<evidence type="ECO:0000313" key="1">
    <source>
        <dbReference type="EMBL" id="ABL88832.1"/>
    </source>
</evidence>
<protein>
    <submittedName>
        <fullName evidence="1">Uncharacterized protein</fullName>
    </submittedName>
</protein>
<dbReference type="Proteomes" id="UP000002595">
    <property type="component" value="Chromosome"/>
</dbReference>
<sequence>MGTDFCIADDLRKLCIANFKPAEKVYMGLVYVDTVNTCPRCGGVLELVEDDRFIWFGCRRCMRYVKREKREVTKRYVDYVKRKFDWRGMMNELYELYLKS</sequence>
<dbReference type="AlphaFoldDB" id="A1RV50"/>
<organism evidence="1 2">
    <name type="scientific">Pyrobaculum islandicum (strain DSM 4184 / JCM 9189 / GEO3)</name>
    <dbReference type="NCBI Taxonomy" id="384616"/>
    <lineage>
        <taxon>Archaea</taxon>
        <taxon>Thermoproteota</taxon>
        <taxon>Thermoprotei</taxon>
        <taxon>Thermoproteales</taxon>
        <taxon>Thermoproteaceae</taxon>
        <taxon>Pyrobaculum</taxon>
    </lineage>
</organism>
<proteinExistence type="predicted"/>
<dbReference type="EMBL" id="CP000504">
    <property type="protein sequence ID" value="ABL88832.1"/>
    <property type="molecule type" value="Genomic_DNA"/>
</dbReference>